<sequence>MVEIYTDLLTKCNLDKEEAFPCGSDPSIGNASSFTAQSALTSREMTTAIIVVTRNTPAIKNNIVKSLLEKEYLQDLFIYLSYHETLKVSR</sequence>
<reference evidence="1" key="1">
    <citation type="journal article" date="2021" name="PeerJ">
        <title>Extensive microbial diversity within the chicken gut microbiome revealed by metagenomics and culture.</title>
        <authorList>
            <person name="Gilroy R."/>
            <person name="Ravi A."/>
            <person name="Getino M."/>
            <person name="Pursley I."/>
            <person name="Horton D.L."/>
            <person name="Alikhan N.F."/>
            <person name="Baker D."/>
            <person name="Gharbi K."/>
            <person name="Hall N."/>
            <person name="Watson M."/>
            <person name="Adriaenssens E.M."/>
            <person name="Foster-Nyarko E."/>
            <person name="Jarju S."/>
            <person name="Secka A."/>
            <person name="Antonio M."/>
            <person name="Oren A."/>
            <person name="Chaudhuri R.R."/>
            <person name="La Ragione R."/>
            <person name="Hildebrand F."/>
            <person name="Pallen M.J."/>
        </authorList>
    </citation>
    <scope>NUCLEOTIDE SEQUENCE</scope>
    <source>
        <strain evidence="1">CHK171-7178</strain>
    </source>
</reference>
<evidence type="ECO:0000313" key="1">
    <source>
        <dbReference type="EMBL" id="HJF33669.1"/>
    </source>
</evidence>
<name>A0A921G2B0_SPOPS</name>
<dbReference type="AlphaFoldDB" id="A0A921G2B0"/>
<proteinExistence type="predicted"/>
<dbReference type="EMBL" id="DYWT01000275">
    <property type="protein sequence ID" value="HJF33669.1"/>
    <property type="molecule type" value="Genomic_DNA"/>
</dbReference>
<gene>
    <name evidence="1" type="ORF">K8V56_18040</name>
</gene>
<organism evidence="1 2">
    <name type="scientific">Sporosarcina psychrophila</name>
    <name type="common">Bacillus psychrophilus</name>
    <dbReference type="NCBI Taxonomy" id="1476"/>
    <lineage>
        <taxon>Bacteria</taxon>
        <taxon>Bacillati</taxon>
        <taxon>Bacillota</taxon>
        <taxon>Bacilli</taxon>
        <taxon>Bacillales</taxon>
        <taxon>Caryophanaceae</taxon>
        <taxon>Sporosarcina</taxon>
    </lineage>
</organism>
<evidence type="ECO:0000313" key="2">
    <source>
        <dbReference type="Proteomes" id="UP000698173"/>
    </source>
</evidence>
<reference evidence="1" key="2">
    <citation type="submission" date="2021-09" db="EMBL/GenBank/DDBJ databases">
        <authorList>
            <person name="Gilroy R."/>
        </authorList>
    </citation>
    <scope>NUCLEOTIDE SEQUENCE</scope>
    <source>
        <strain evidence="1">CHK171-7178</strain>
    </source>
</reference>
<dbReference type="Proteomes" id="UP000698173">
    <property type="component" value="Unassembled WGS sequence"/>
</dbReference>
<protein>
    <submittedName>
        <fullName evidence="1">Uncharacterized protein</fullName>
    </submittedName>
</protein>
<accession>A0A921G2B0</accession>
<comment type="caution">
    <text evidence="1">The sequence shown here is derived from an EMBL/GenBank/DDBJ whole genome shotgun (WGS) entry which is preliminary data.</text>
</comment>